<proteinExistence type="predicted"/>
<feature type="compositionally biased region" description="Low complexity" evidence="1">
    <location>
        <begin position="9"/>
        <end position="20"/>
    </location>
</feature>
<keyword evidence="3" id="KW-1185">Reference proteome</keyword>
<accession>A0A139IUY3</accession>
<dbReference type="AlphaFoldDB" id="A0A139IUY3"/>
<evidence type="ECO:0000313" key="3">
    <source>
        <dbReference type="Proteomes" id="UP000073492"/>
    </source>
</evidence>
<comment type="caution">
    <text evidence="2">The sequence shown here is derived from an EMBL/GenBank/DDBJ whole genome shotgun (WGS) entry which is preliminary data.</text>
</comment>
<protein>
    <submittedName>
        <fullName evidence="2">Uncharacterized protein</fullName>
    </submittedName>
</protein>
<feature type="compositionally biased region" description="Polar residues" evidence="1">
    <location>
        <begin position="21"/>
        <end position="44"/>
    </location>
</feature>
<gene>
    <name evidence="2" type="ORF">AC579_8166</name>
</gene>
<dbReference type="EMBL" id="LFZO01000007">
    <property type="protein sequence ID" value="KXT18384.1"/>
    <property type="molecule type" value="Genomic_DNA"/>
</dbReference>
<sequence>MSNANTNHTSSQTQASTTPSININSGMSRLTSTSGSSEPGGCYTTTEIDGMFSSLVDALDSLAENIDELRAQQTPRQWQAPAVDYDAPIQTQCRYTTAQINDTIRHMCARIDILDRDVQDLRGRIDALEADSDDETVRGGGGSVRRGDCS</sequence>
<feature type="region of interest" description="Disordered" evidence="1">
    <location>
        <begin position="129"/>
        <end position="150"/>
    </location>
</feature>
<name>A0A139IUY3_9PEZI</name>
<evidence type="ECO:0000313" key="2">
    <source>
        <dbReference type="EMBL" id="KXT18384.1"/>
    </source>
</evidence>
<organism evidence="2 3">
    <name type="scientific">Pseudocercospora musae</name>
    <dbReference type="NCBI Taxonomy" id="113226"/>
    <lineage>
        <taxon>Eukaryota</taxon>
        <taxon>Fungi</taxon>
        <taxon>Dikarya</taxon>
        <taxon>Ascomycota</taxon>
        <taxon>Pezizomycotina</taxon>
        <taxon>Dothideomycetes</taxon>
        <taxon>Dothideomycetidae</taxon>
        <taxon>Mycosphaerellales</taxon>
        <taxon>Mycosphaerellaceae</taxon>
        <taxon>Pseudocercospora</taxon>
    </lineage>
</organism>
<evidence type="ECO:0000256" key="1">
    <source>
        <dbReference type="SAM" id="MobiDB-lite"/>
    </source>
</evidence>
<dbReference type="Proteomes" id="UP000073492">
    <property type="component" value="Unassembled WGS sequence"/>
</dbReference>
<feature type="region of interest" description="Disordered" evidence="1">
    <location>
        <begin position="1"/>
        <end position="44"/>
    </location>
</feature>
<reference evidence="2 3" key="1">
    <citation type="submission" date="2015-07" db="EMBL/GenBank/DDBJ databases">
        <title>Comparative genomics of the Sigatoka disease complex on banana suggests a link between parallel evolutionary changes in Pseudocercospora fijiensis and Pseudocercospora eumusae and increased virulence on the banana host.</title>
        <authorList>
            <person name="Chang T.-C."/>
            <person name="Salvucci A."/>
            <person name="Crous P.W."/>
            <person name="Stergiopoulos I."/>
        </authorList>
    </citation>
    <scope>NUCLEOTIDE SEQUENCE [LARGE SCALE GENOMIC DNA]</scope>
    <source>
        <strain evidence="2 3">CBS 116634</strain>
    </source>
</reference>